<dbReference type="SUPFAM" id="SSF51735">
    <property type="entry name" value="NAD(P)-binding Rossmann-fold domains"/>
    <property type="match status" value="1"/>
</dbReference>
<dbReference type="PRINTS" id="PR00081">
    <property type="entry name" value="GDHRDH"/>
</dbReference>
<keyword evidence="4" id="KW-1185">Reference proteome</keyword>
<evidence type="ECO:0000313" key="4">
    <source>
        <dbReference type="Proteomes" id="UP000515823"/>
    </source>
</evidence>
<dbReference type="KEGG" id="qdo:H9Q78_07030"/>
<dbReference type="AlphaFoldDB" id="A0A7G9G7S3"/>
<evidence type="ECO:0000256" key="1">
    <source>
        <dbReference type="ARBA" id="ARBA00006484"/>
    </source>
</evidence>
<dbReference type="RefSeq" id="WP_249304605.1">
    <property type="nucleotide sequence ID" value="NZ_CP060634.1"/>
</dbReference>
<dbReference type="PANTHER" id="PTHR43477">
    <property type="entry name" value="DIHYDROANTICAPSIN 7-DEHYDROGENASE"/>
    <property type="match status" value="1"/>
</dbReference>
<dbReference type="InterPro" id="IPR036291">
    <property type="entry name" value="NAD(P)-bd_dom_sf"/>
</dbReference>
<keyword evidence="2" id="KW-0560">Oxidoreductase</keyword>
<dbReference type="Gene3D" id="3.40.50.720">
    <property type="entry name" value="NAD(P)-binding Rossmann-like Domain"/>
    <property type="match status" value="1"/>
</dbReference>
<dbReference type="CDD" id="cd05233">
    <property type="entry name" value="SDR_c"/>
    <property type="match status" value="1"/>
</dbReference>
<proteinExistence type="inferred from homology"/>
<comment type="similarity">
    <text evidence="1">Belongs to the short-chain dehydrogenases/reductases (SDR) family.</text>
</comment>
<reference evidence="3 4" key="1">
    <citation type="submission" date="2020-08" db="EMBL/GenBank/DDBJ databases">
        <authorList>
            <person name="Liu C."/>
            <person name="Sun Q."/>
        </authorList>
    </citation>
    <scope>NUCLEOTIDE SEQUENCE [LARGE SCALE GENOMIC DNA]</scope>
    <source>
        <strain evidence="3 4">NSJ-38</strain>
    </source>
</reference>
<name>A0A7G9G7S3_9FIRM</name>
<dbReference type="Proteomes" id="UP000515823">
    <property type="component" value="Chromosome"/>
</dbReference>
<dbReference type="InterPro" id="IPR051122">
    <property type="entry name" value="SDR_DHRS6-like"/>
</dbReference>
<organism evidence="3 4">
    <name type="scientific">Qiania dongpingensis</name>
    <dbReference type="NCBI Taxonomy" id="2763669"/>
    <lineage>
        <taxon>Bacteria</taxon>
        <taxon>Bacillati</taxon>
        <taxon>Bacillota</taxon>
        <taxon>Clostridia</taxon>
        <taxon>Lachnospirales</taxon>
        <taxon>Lachnospiraceae</taxon>
        <taxon>Qiania</taxon>
    </lineage>
</organism>
<evidence type="ECO:0000313" key="3">
    <source>
        <dbReference type="EMBL" id="QNM06855.1"/>
    </source>
</evidence>
<dbReference type="PANTHER" id="PTHR43477:SF1">
    <property type="entry name" value="DIHYDROANTICAPSIN 7-DEHYDROGENASE"/>
    <property type="match status" value="1"/>
</dbReference>
<gene>
    <name evidence="3" type="ORF">H9Q78_07030</name>
</gene>
<dbReference type="InterPro" id="IPR002347">
    <property type="entry name" value="SDR_fam"/>
</dbReference>
<dbReference type="Pfam" id="PF13561">
    <property type="entry name" value="adh_short_C2"/>
    <property type="match status" value="1"/>
</dbReference>
<sequence>MTCKDKNYLIIGGSSGIGYAVAEAITQSGGNVIIVSKNMDKLTSAVKKLKNGNNLCYSYDLNDIENIKDIFEFCSSKHIMLDGMIYCAGISPLCLIKENSAELMRKVFNINYFSFVEAVKYFQIEAYSKEKSKIVAISSITSKGAGYRQVLYGSSKAAISSSIKLMAKELLNRGICINAVSPGVVETDMLTELRRESMNLDDKIKQNQPLGIIPAAKVAKIILFLLSDTADYITGTELLYDAGAKLK</sequence>
<dbReference type="GO" id="GO:0016491">
    <property type="term" value="F:oxidoreductase activity"/>
    <property type="evidence" value="ECO:0007669"/>
    <property type="project" value="UniProtKB-KW"/>
</dbReference>
<dbReference type="EMBL" id="CP060634">
    <property type="protein sequence ID" value="QNM06855.1"/>
    <property type="molecule type" value="Genomic_DNA"/>
</dbReference>
<protein>
    <submittedName>
        <fullName evidence="3">SDR family oxidoreductase</fullName>
    </submittedName>
</protein>
<accession>A0A7G9G7S3</accession>
<evidence type="ECO:0000256" key="2">
    <source>
        <dbReference type="ARBA" id="ARBA00023002"/>
    </source>
</evidence>